<dbReference type="EMBL" id="CP127294">
    <property type="protein sequence ID" value="WIX81958.1"/>
    <property type="molecule type" value="Genomic_DNA"/>
</dbReference>
<accession>A0A9Y2IP71</accession>
<name>A0A9Y2IP71_9PSEU</name>
<dbReference type="Proteomes" id="UP001236014">
    <property type="component" value="Chromosome"/>
</dbReference>
<dbReference type="RefSeq" id="WP_285972539.1">
    <property type="nucleotide sequence ID" value="NZ_CP127294.1"/>
</dbReference>
<gene>
    <name evidence="3" type="ORF">QRX50_14920</name>
</gene>
<feature type="transmembrane region" description="Helical" evidence="2">
    <location>
        <begin position="21"/>
        <end position="42"/>
    </location>
</feature>
<evidence type="ECO:0000256" key="2">
    <source>
        <dbReference type="SAM" id="Phobius"/>
    </source>
</evidence>
<keyword evidence="2" id="KW-0472">Membrane</keyword>
<proteinExistence type="predicted"/>
<keyword evidence="2" id="KW-1133">Transmembrane helix</keyword>
<evidence type="ECO:0000256" key="1">
    <source>
        <dbReference type="SAM" id="MobiDB-lite"/>
    </source>
</evidence>
<keyword evidence="2" id="KW-0812">Transmembrane</keyword>
<keyword evidence="4" id="KW-1185">Reference proteome</keyword>
<evidence type="ECO:0000313" key="4">
    <source>
        <dbReference type="Proteomes" id="UP001236014"/>
    </source>
</evidence>
<feature type="region of interest" description="Disordered" evidence="1">
    <location>
        <begin position="69"/>
        <end position="99"/>
    </location>
</feature>
<sequence>MARGKNATTARGMRATRSAGVLPLVLGVASAVALTGAAYFTVDAAGCGAHSQYIRHDNHVELVGGCIDGSELPTAPAEQQEAVHHSMHTAGPQPSSYRP</sequence>
<protein>
    <submittedName>
        <fullName evidence="3">Uncharacterized protein</fullName>
    </submittedName>
</protein>
<reference evidence="3 4" key="1">
    <citation type="submission" date="2023-06" db="EMBL/GenBank/DDBJ databases">
        <authorList>
            <person name="Oyuntsetseg B."/>
            <person name="Kim S.B."/>
        </authorList>
    </citation>
    <scope>NUCLEOTIDE SEQUENCE [LARGE SCALE GENOMIC DNA]</scope>
    <source>
        <strain evidence="3 4">2-15</strain>
    </source>
</reference>
<organism evidence="3 4">
    <name type="scientific">Amycolatopsis carbonis</name>
    <dbReference type="NCBI Taxonomy" id="715471"/>
    <lineage>
        <taxon>Bacteria</taxon>
        <taxon>Bacillati</taxon>
        <taxon>Actinomycetota</taxon>
        <taxon>Actinomycetes</taxon>
        <taxon>Pseudonocardiales</taxon>
        <taxon>Pseudonocardiaceae</taxon>
        <taxon>Amycolatopsis</taxon>
    </lineage>
</organism>
<dbReference type="AlphaFoldDB" id="A0A9Y2IP71"/>
<dbReference type="KEGG" id="acab:QRX50_14920"/>
<evidence type="ECO:0000313" key="3">
    <source>
        <dbReference type="EMBL" id="WIX81958.1"/>
    </source>
</evidence>